<feature type="region of interest" description="Disordered" evidence="1">
    <location>
        <begin position="64"/>
        <end position="90"/>
    </location>
</feature>
<keyword evidence="3" id="KW-1185">Reference proteome</keyword>
<dbReference type="AlphaFoldDB" id="A0AAV7PI84"/>
<sequence length="221" mass="24744">MRPGLLGEAFSRIGAFAGHSRIGVPCTPFPPIGFGARTWRRRTSADSLRLRMLSYPSQSLLYDSGSGKARGRPPVEMVWSPQPRPGKRDYSGTNLMSTVEAHTFEAQDYAAKRVDELVCESAPNIGDRHTDSEMLQSVYDLIKELQTETRAESRRARMATKHLQGTVRKVVKSCAEIEGKLSSMEERTMAVEGETEALRAQTTTHGQLTDIMWKLEDQENR</sequence>
<protein>
    <submittedName>
        <fullName evidence="2">Uncharacterized protein</fullName>
    </submittedName>
</protein>
<accession>A0AAV7PI84</accession>
<reference evidence="2" key="1">
    <citation type="journal article" date="2022" name="bioRxiv">
        <title>Sequencing and chromosome-scale assembly of the giantPleurodeles waltlgenome.</title>
        <authorList>
            <person name="Brown T."/>
            <person name="Elewa A."/>
            <person name="Iarovenko S."/>
            <person name="Subramanian E."/>
            <person name="Araus A.J."/>
            <person name="Petzold A."/>
            <person name="Susuki M."/>
            <person name="Suzuki K.-i.T."/>
            <person name="Hayashi T."/>
            <person name="Toyoda A."/>
            <person name="Oliveira C."/>
            <person name="Osipova E."/>
            <person name="Leigh N.D."/>
            <person name="Simon A."/>
            <person name="Yun M.H."/>
        </authorList>
    </citation>
    <scope>NUCLEOTIDE SEQUENCE</scope>
    <source>
        <strain evidence="2">20211129_DDA</strain>
        <tissue evidence="2">Liver</tissue>
    </source>
</reference>
<organism evidence="2 3">
    <name type="scientific">Pleurodeles waltl</name>
    <name type="common">Iberian ribbed newt</name>
    <dbReference type="NCBI Taxonomy" id="8319"/>
    <lineage>
        <taxon>Eukaryota</taxon>
        <taxon>Metazoa</taxon>
        <taxon>Chordata</taxon>
        <taxon>Craniata</taxon>
        <taxon>Vertebrata</taxon>
        <taxon>Euteleostomi</taxon>
        <taxon>Amphibia</taxon>
        <taxon>Batrachia</taxon>
        <taxon>Caudata</taxon>
        <taxon>Salamandroidea</taxon>
        <taxon>Salamandridae</taxon>
        <taxon>Pleurodelinae</taxon>
        <taxon>Pleurodeles</taxon>
    </lineage>
</organism>
<evidence type="ECO:0000256" key="1">
    <source>
        <dbReference type="SAM" id="MobiDB-lite"/>
    </source>
</evidence>
<evidence type="ECO:0000313" key="3">
    <source>
        <dbReference type="Proteomes" id="UP001066276"/>
    </source>
</evidence>
<name>A0AAV7PI84_PLEWA</name>
<proteinExistence type="predicted"/>
<dbReference type="EMBL" id="JANPWB010000011">
    <property type="protein sequence ID" value="KAJ1126273.1"/>
    <property type="molecule type" value="Genomic_DNA"/>
</dbReference>
<dbReference type="Proteomes" id="UP001066276">
    <property type="component" value="Chromosome 7"/>
</dbReference>
<evidence type="ECO:0000313" key="2">
    <source>
        <dbReference type="EMBL" id="KAJ1126273.1"/>
    </source>
</evidence>
<comment type="caution">
    <text evidence="2">The sequence shown here is derived from an EMBL/GenBank/DDBJ whole genome shotgun (WGS) entry which is preliminary data.</text>
</comment>
<gene>
    <name evidence="2" type="ORF">NDU88_004681</name>
</gene>